<feature type="domain" description="PilX/PilW C-terminal" evidence="2">
    <location>
        <begin position="131"/>
        <end position="265"/>
    </location>
</feature>
<keyword evidence="1" id="KW-0812">Transmembrane</keyword>
<dbReference type="InterPro" id="IPR025746">
    <property type="entry name" value="PilX_N_dom"/>
</dbReference>
<gene>
    <name evidence="4" type="ORF">FOZ74_12155</name>
</gene>
<keyword evidence="1" id="KW-0472">Membrane</keyword>
<keyword evidence="5" id="KW-1185">Reference proteome</keyword>
<feature type="domain" description="Type 4 fimbrial biogenesis protein PilX N-terminal" evidence="3">
    <location>
        <begin position="29"/>
        <end position="75"/>
    </location>
</feature>
<dbReference type="Proteomes" id="UP000321199">
    <property type="component" value="Chromosome"/>
</dbReference>
<dbReference type="Pfam" id="PF14341">
    <property type="entry name" value="PilX_N"/>
    <property type="match status" value="1"/>
</dbReference>
<protein>
    <submittedName>
        <fullName evidence="4">Pilus assembly protein PilX</fullName>
    </submittedName>
</protein>
<name>A0A5B8RXA4_9BURK</name>
<keyword evidence="1" id="KW-1133">Transmembrane helix</keyword>
<sequence>MSSLICSPPPRPIVSRALRPLKRRASQHGIALFVVIVFVMLSMLLALWASRTSMFNELVVGNDADYQRAFEAAQALLQDAELDIRGQTADGKPCAAPCRQWNFTQLQFPTEAKEINGLVATLNAAEGKCKDGLCARRTGHQDFWNYENDVTPVSPPDAGEVTLDKLTKSGVGARYGEYTGAQLGDKDNPANPILARRGGPKEGGWYWIEVMPYSDAAKTANLIVSSEASNQLSLNLDVYVIYRITALAYGLKDSTKVVLQQTYARQRMKD</sequence>
<evidence type="ECO:0000256" key="1">
    <source>
        <dbReference type="SAM" id="Phobius"/>
    </source>
</evidence>
<organism evidence="4 5">
    <name type="scientific">Comamonas flocculans</name>
    <dbReference type="NCBI Taxonomy" id="2597701"/>
    <lineage>
        <taxon>Bacteria</taxon>
        <taxon>Pseudomonadati</taxon>
        <taxon>Pseudomonadota</taxon>
        <taxon>Betaproteobacteria</taxon>
        <taxon>Burkholderiales</taxon>
        <taxon>Comamonadaceae</taxon>
        <taxon>Comamonas</taxon>
    </lineage>
</organism>
<reference evidence="4 5" key="1">
    <citation type="submission" date="2019-07" db="EMBL/GenBank/DDBJ databases">
        <title>Complete genome sequence of Comamonas sp. NLF 7-7 isolated from livestock.</title>
        <authorList>
            <person name="Kim D.H."/>
            <person name="Kim J.G."/>
        </authorList>
    </citation>
    <scope>NUCLEOTIDE SEQUENCE [LARGE SCALE GENOMIC DNA]</scope>
    <source>
        <strain evidence="4 5">NLF 7-7</strain>
    </source>
</reference>
<dbReference type="EMBL" id="CP042344">
    <property type="protein sequence ID" value="QEA13723.1"/>
    <property type="molecule type" value="Genomic_DNA"/>
</dbReference>
<dbReference type="InterPro" id="IPR025205">
    <property type="entry name" value="PilX/PilW_C"/>
</dbReference>
<evidence type="ECO:0000259" key="3">
    <source>
        <dbReference type="Pfam" id="PF14341"/>
    </source>
</evidence>
<proteinExistence type="predicted"/>
<accession>A0A5B8RXA4</accession>
<feature type="transmembrane region" description="Helical" evidence="1">
    <location>
        <begin position="29"/>
        <end position="49"/>
    </location>
</feature>
<evidence type="ECO:0000313" key="4">
    <source>
        <dbReference type="EMBL" id="QEA13723.1"/>
    </source>
</evidence>
<evidence type="ECO:0000259" key="2">
    <source>
        <dbReference type="Pfam" id="PF13681"/>
    </source>
</evidence>
<dbReference type="AlphaFoldDB" id="A0A5B8RXA4"/>
<dbReference type="Pfam" id="PF13681">
    <property type="entry name" value="PilX"/>
    <property type="match status" value="1"/>
</dbReference>
<dbReference type="KEGG" id="cof:FOZ74_12155"/>
<evidence type="ECO:0000313" key="5">
    <source>
        <dbReference type="Proteomes" id="UP000321199"/>
    </source>
</evidence>
<dbReference type="OrthoDB" id="8793903at2"/>